<reference evidence="2 3" key="1">
    <citation type="submission" date="2018-03" db="EMBL/GenBank/DDBJ databases">
        <title>Cross-interface Injection: A General Nanoliter Liquid Handling Method Applied to Single Cells Genome Amplification Automated Nanoliter Liquid Handling Applied to Single Cell Multiple Displacement Amplification.</title>
        <authorList>
            <person name="Yun J."/>
            <person name="Xu P."/>
            <person name="Xu J."/>
            <person name="Dai X."/>
            <person name="Wang Y."/>
            <person name="Zheng X."/>
            <person name="Cao C."/>
            <person name="Yi Q."/>
            <person name="Zhu Y."/>
            <person name="Wang L."/>
            <person name="Dong Z."/>
            <person name="Huang Y."/>
            <person name="Huang L."/>
            <person name="Du W."/>
        </authorList>
    </citation>
    <scope>NUCLEOTIDE SEQUENCE [LARGE SCALE GENOMIC DNA]</scope>
    <source>
        <strain evidence="2 3">A9-4</strain>
    </source>
</reference>
<keyword evidence="1" id="KW-0472">Membrane</keyword>
<evidence type="ECO:0000313" key="3">
    <source>
        <dbReference type="Proteomes" id="UP000241514"/>
    </source>
</evidence>
<dbReference type="EMBL" id="PYVG01000098">
    <property type="protein sequence ID" value="PTB88230.1"/>
    <property type="molecule type" value="Genomic_DNA"/>
</dbReference>
<evidence type="ECO:0000313" key="2">
    <source>
        <dbReference type="EMBL" id="PTB88230.1"/>
    </source>
</evidence>
<evidence type="ECO:0000256" key="1">
    <source>
        <dbReference type="SAM" id="Phobius"/>
    </source>
</evidence>
<accession>A0A6N4DHA1</accession>
<gene>
    <name evidence="2" type="ORF">C9928_06755</name>
</gene>
<organism evidence="2 3">
    <name type="scientific">Pseudidiomarina aestuarii</name>
    <dbReference type="NCBI Taxonomy" id="624146"/>
    <lineage>
        <taxon>Bacteria</taxon>
        <taxon>Pseudomonadati</taxon>
        <taxon>Pseudomonadota</taxon>
        <taxon>Gammaproteobacteria</taxon>
        <taxon>Alteromonadales</taxon>
        <taxon>Idiomarinaceae</taxon>
        <taxon>Pseudidiomarina</taxon>
    </lineage>
</organism>
<keyword evidence="1" id="KW-1133">Transmembrane helix</keyword>
<name>A0A6N4DHA1_9GAMM</name>
<protein>
    <recommendedName>
        <fullName evidence="4">Tyrosine kinase G-rich domain-containing protein</fullName>
    </recommendedName>
</protein>
<evidence type="ECO:0008006" key="4">
    <source>
        <dbReference type="Google" id="ProtNLM"/>
    </source>
</evidence>
<dbReference type="Proteomes" id="UP000241514">
    <property type="component" value="Unassembled WGS sequence"/>
</dbReference>
<comment type="caution">
    <text evidence="2">The sequence shown here is derived from an EMBL/GenBank/DDBJ whole genome shotgun (WGS) entry which is preliminary data.</text>
</comment>
<dbReference type="AlphaFoldDB" id="A0A6N4DHA1"/>
<feature type="transmembrane region" description="Helical" evidence="1">
    <location>
        <begin position="62"/>
        <end position="86"/>
    </location>
</feature>
<keyword evidence="1" id="KW-0812">Transmembrane</keyword>
<sequence length="91" mass="10257">MNRIHNLQTQAAQSEIAQVEVALYGLLQEQYKQMMLVAVNEDHVFETIDPPYTPHQTAGLSLTVWIVLMAILGLFIMAALTIVLSYRVARD</sequence>
<proteinExistence type="predicted"/>